<dbReference type="RefSeq" id="WP_099258809.1">
    <property type="nucleotide sequence ID" value="NZ_NIZW01000001.1"/>
</dbReference>
<keyword evidence="1" id="KW-0732">Signal</keyword>
<dbReference type="EMBL" id="NIZW01000001">
    <property type="protein sequence ID" value="PHQ37076.1"/>
    <property type="molecule type" value="Genomic_DNA"/>
</dbReference>
<evidence type="ECO:0000313" key="2">
    <source>
        <dbReference type="EMBL" id="PHQ37076.1"/>
    </source>
</evidence>
<name>A0A2G1WDI9_9BACT</name>
<feature type="chain" id="PRO_5013740199" description="DUF1552 domain-containing protein" evidence="1">
    <location>
        <begin position="36"/>
        <end position="446"/>
    </location>
</feature>
<dbReference type="OrthoDB" id="9146593at2"/>
<feature type="signal peptide" evidence="1">
    <location>
        <begin position="1"/>
        <end position="35"/>
    </location>
</feature>
<dbReference type="GeneID" id="90606972"/>
<dbReference type="InterPro" id="IPR011447">
    <property type="entry name" value="DUF1552"/>
</dbReference>
<dbReference type="InterPro" id="IPR006311">
    <property type="entry name" value="TAT_signal"/>
</dbReference>
<dbReference type="AlphaFoldDB" id="A0A2G1WDI9"/>
<dbReference type="Pfam" id="PF07586">
    <property type="entry name" value="HXXSHH"/>
    <property type="match status" value="1"/>
</dbReference>
<accession>A0A2G1WDI9</accession>
<evidence type="ECO:0008006" key="4">
    <source>
        <dbReference type="Google" id="ProtNLM"/>
    </source>
</evidence>
<comment type="caution">
    <text evidence="2">The sequence shown here is derived from an EMBL/GenBank/DDBJ whole genome shotgun (WGS) entry which is preliminary data.</text>
</comment>
<organism evidence="2 3">
    <name type="scientific">Rhodopirellula bahusiensis</name>
    <dbReference type="NCBI Taxonomy" id="2014065"/>
    <lineage>
        <taxon>Bacteria</taxon>
        <taxon>Pseudomonadati</taxon>
        <taxon>Planctomycetota</taxon>
        <taxon>Planctomycetia</taxon>
        <taxon>Pirellulales</taxon>
        <taxon>Pirellulaceae</taxon>
        <taxon>Rhodopirellula</taxon>
    </lineage>
</organism>
<protein>
    <recommendedName>
        <fullName evidence="4">DUF1552 domain-containing protein</fullName>
    </recommendedName>
</protein>
<proteinExistence type="predicted"/>
<sequence length="446" mass="48839">MKRSHLSRRTLLRGTGAAVALPLLDAMIPAMTASAATAAAPSRLKRIGYIYIPMGFNPAEWTPEGETLDELPSSLSPLEDVKDHLTVISNTDLQNAYPGSHATSNSAFLSAARAKRTESSDYYNGTTVDQVAARKIGATTQLPSLELSMDLLSTVGQCDNGYACVYQNSLSWASPTQPLPSEAHPRIVFESLFGEGGTPEQRRAAMQKRASLLDSINLEIKRIKNRVGASDRNKIDGYLESIREVERRIQLAEQNSEENPLPDLDRPVGVPTAYADHAKLMFDLQLLAFQGDITRVVSFQLAREASTRTYPEIGVPDPHHPVTHHGRDPEKLAKVAKINQFHVSLFADFLKRMDEVPEGDGTLLDHSLYMYGSGMGDPDAHDHSNLPILVAGGAAENMRGNRHLRFKDPEPLSNLHLTLLNKIGVPLESFADSTGTVDDLFDPVTL</sequence>
<reference evidence="2 3" key="1">
    <citation type="submission" date="2017-06" db="EMBL/GenBank/DDBJ databases">
        <title>Description of Rhodopirellula bahusiensis sp. nov.</title>
        <authorList>
            <person name="Kizina J."/>
            <person name="Harder J."/>
        </authorList>
    </citation>
    <scope>NUCLEOTIDE SEQUENCE [LARGE SCALE GENOMIC DNA]</scope>
    <source>
        <strain evidence="2 3">SWK21</strain>
    </source>
</reference>
<dbReference type="PROSITE" id="PS51318">
    <property type="entry name" value="TAT"/>
    <property type="match status" value="1"/>
</dbReference>
<evidence type="ECO:0000256" key="1">
    <source>
        <dbReference type="SAM" id="SignalP"/>
    </source>
</evidence>
<gene>
    <name evidence="2" type="ORF">CEE69_01550</name>
</gene>
<keyword evidence="3" id="KW-1185">Reference proteome</keyword>
<dbReference type="Proteomes" id="UP000225740">
    <property type="component" value="Unassembled WGS sequence"/>
</dbReference>
<evidence type="ECO:0000313" key="3">
    <source>
        <dbReference type="Proteomes" id="UP000225740"/>
    </source>
</evidence>